<evidence type="ECO:0000256" key="1">
    <source>
        <dbReference type="ARBA" id="ARBA00022842"/>
    </source>
</evidence>
<keyword evidence="2" id="KW-0812">Transmembrane</keyword>
<keyword evidence="1" id="KW-0460">Magnesium</keyword>
<feature type="non-terminal residue" evidence="3">
    <location>
        <position position="68"/>
    </location>
</feature>
<gene>
    <name evidence="3" type="ORF">CRG98_049100</name>
</gene>
<keyword evidence="2" id="KW-1133">Transmembrane helix</keyword>
<name>A0A2I0HFP8_PUNGR</name>
<keyword evidence="4" id="KW-1185">Reference proteome</keyword>
<protein>
    <submittedName>
        <fullName evidence="3">Uncharacterized protein</fullName>
    </submittedName>
</protein>
<evidence type="ECO:0000256" key="2">
    <source>
        <dbReference type="SAM" id="Phobius"/>
    </source>
</evidence>
<accession>A0A2I0HFP8</accession>
<evidence type="ECO:0000313" key="3">
    <source>
        <dbReference type="EMBL" id="PKI26211.1"/>
    </source>
</evidence>
<dbReference type="GO" id="GO:0005886">
    <property type="term" value="C:plasma membrane"/>
    <property type="evidence" value="ECO:0007669"/>
    <property type="project" value="TreeGrafter"/>
</dbReference>
<feature type="transmembrane region" description="Helical" evidence="2">
    <location>
        <begin position="6"/>
        <end position="29"/>
    </location>
</feature>
<dbReference type="PANTHER" id="PTHR24093:SF509">
    <property type="entry name" value="CALCIUM-TRANSPORTING ATPASE"/>
    <property type="match status" value="1"/>
</dbReference>
<dbReference type="AlphaFoldDB" id="A0A2I0HFP8"/>
<sequence length="68" mass="7563">HGLKEGWYEGGSIIIAIFLVVVVSAVSNYKQSRQFQKLSNVSSDIKVEVLRGGRRQKISIFEVLVGDL</sequence>
<dbReference type="Proteomes" id="UP000233551">
    <property type="component" value="Unassembled WGS sequence"/>
</dbReference>
<dbReference type="InterPro" id="IPR023298">
    <property type="entry name" value="ATPase_P-typ_TM_dom_sf"/>
</dbReference>
<dbReference type="SUPFAM" id="SSF81665">
    <property type="entry name" value="Calcium ATPase, transmembrane domain M"/>
    <property type="match status" value="1"/>
</dbReference>
<comment type="caution">
    <text evidence="3">The sequence shown here is derived from an EMBL/GenBank/DDBJ whole genome shotgun (WGS) entry which is preliminary data.</text>
</comment>
<organism evidence="3 4">
    <name type="scientific">Punica granatum</name>
    <name type="common">Pomegranate</name>
    <dbReference type="NCBI Taxonomy" id="22663"/>
    <lineage>
        <taxon>Eukaryota</taxon>
        <taxon>Viridiplantae</taxon>
        <taxon>Streptophyta</taxon>
        <taxon>Embryophyta</taxon>
        <taxon>Tracheophyta</taxon>
        <taxon>Spermatophyta</taxon>
        <taxon>Magnoliopsida</taxon>
        <taxon>eudicotyledons</taxon>
        <taxon>Gunneridae</taxon>
        <taxon>Pentapetalae</taxon>
        <taxon>rosids</taxon>
        <taxon>malvids</taxon>
        <taxon>Myrtales</taxon>
        <taxon>Lythraceae</taxon>
        <taxon>Punica</taxon>
    </lineage>
</organism>
<dbReference type="EMBL" id="PGOL01034892">
    <property type="protein sequence ID" value="PKI26211.1"/>
    <property type="molecule type" value="Genomic_DNA"/>
</dbReference>
<evidence type="ECO:0000313" key="4">
    <source>
        <dbReference type="Proteomes" id="UP000233551"/>
    </source>
</evidence>
<proteinExistence type="predicted"/>
<dbReference type="PANTHER" id="PTHR24093">
    <property type="entry name" value="CATION TRANSPORTING ATPASE"/>
    <property type="match status" value="1"/>
</dbReference>
<dbReference type="STRING" id="22663.A0A2I0HFP8"/>
<reference evidence="3 4" key="1">
    <citation type="submission" date="2017-11" db="EMBL/GenBank/DDBJ databases">
        <title>De-novo sequencing of pomegranate (Punica granatum L.) genome.</title>
        <authorList>
            <person name="Akparov Z."/>
            <person name="Amiraslanov A."/>
            <person name="Hajiyeva S."/>
            <person name="Abbasov M."/>
            <person name="Kaur K."/>
            <person name="Hamwieh A."/>
            <person name="Solovyev V."/>
            <person name="Salamov A."/>
            <person name="Braich B."/>
            <person name="Kosarev P."/>
            <person name="Mahmoud A."/>
            <person name="Hajiyev E."/>
            <person name="Babayeva S."/>
            <person name="Izzatullayeva V."/>
            <person name="Mammadov A."/>
            <person name="Mammadov A."/>
            <person name="Sharifova S."/>
            <person name="Ojaghi J."/>
            <person name="Eynullazada K."/>
            <person name="Bayramov B."/>
            <person name="Abdulazimova A."/>
            <person name="Shahmuradov I."/>
        </authorList>
    </citation>
    <scope>NUCLEOTIDE SEQUENCE [LARGE SCALE GENOMIC DNA]</scope>
    <source>
        <strain evidence="4">cv. AG2017</strain>
        <tissue evidence="3">Leaf</tissue>
    </source>
</reference>
<keyword evidence="2" id="KW-0472">Membrane</keyword>
<dbReference type="GO" id="GO:0005388">
    <property type="term" value="F:P-type calcium transporter activity"/>
    <property type="evidence" value="ECO:0007669"/>
    <property type="project" value="TreeGrafter"/>
</dbReference>
<feature type="non-terminal residue" evidence="3">
    <location>
        <position position="1"/>
    </location>
</feature>